<reference evidence="1 2" key="1">
    <citation type="submission" date="2018-03" db="EMBL/GenBank/DDBJ databases">
        <title>Mesoflavibacter sp. HG37 and Mesoflavibacter sp. HG96 sp.nov., two marine bacteria isolated from seawater of Western Pacific Ocean.</title>
        <authorList>
            <person name="Cheng H."/>
            <person name="Wu Y.-H."/>
            <person name="Guo L.-L."/>
            <person name="Xu X.-W."/>
        </authorList>
    </citation>
    <scope>NUCLEOTIDE SEQUENCE [LARGE SCALE GENOMIC DNA]</scope>
    <source>
        <strain evidence="1 2">KCTC 32269</strain>
    </source>
</reference>
<dbReference type="RefSeq" id="WP_106463019.1">
    <property type="nucleotide sequence ID" value="NZ_PXOQ01000007.1"/>
</dbReference>
<dbReference type="EMBL" id="PXOQ01000007">
    <property type="protein sequence ID" value="PSG90878.1"/>
    <property type="molecule type" value="Genomic_DNA"/>
</dbReference>
<sequence>MPQTNITIEIEAENQLELNDKANALNVIKNLNPSTLKKLAELAKNPTKADTQLNKHWGLIKKFF</sequence>
<gene>
    <name evidence="1" type="ORF">C7H52_06285</name>
</gene>
<dbReference type="Proteomes" id="UP000238426">
    <property type="component" value="Unassembled WGS sequence"/>
</dbReference>
<evidence type="ECO:0000313" key="1">
    <source>
        <dbReference type="EMBL" id="PSG90878.1"/>
    </source>
</evidence>
<organism evidence="1 2">
    <name type="scientific">Aurantibacter aestuarii</name>
    <dbReference type="NCBI Taxonomy" id="1266046"/>
    <lineage>
        <taxon>Bacteria</taxon>
        <taxon>Pseudomonadati</taxon>
        <taxon>Bacteroidota</taxon>
        <taxon>Flavobacteriia</taxon>
        <taxon>Flavobacteriales</taxon>
        <taxon>Flavobacteriaceae</taxon>
        <taxon>Aurantibacter</taxon>
    </lineage>
</organism>
<comment type="caution">
    <text evidence="1">The sequence shown here is derived from an EMBL/GenBank/DDBJ whole genome shotgun (WGS) entry which is preliminary data.</text>
</comment>
<dbReference type="AlphaFoldDB" id="A0A2T1NEK1"/>
<protein>
    <submittedName>
        <fullName evidence="1">Uncharacterized protein</fullName>
    </submittedName>
</protein>
<keyword evidence="2" id="KW-1185">Reference proteome</keyword>
<name>A0A2T1NEK1_9FLAO</name>
<proteinExistence type="predicted"/>
<evidence type="ECO:0000313" key="2">
    <source>
        <dbReference type="Proteomes" id="UP000238426"/>
    </source>
</evidence>
<accession>A0A2T1NEK1</accession>